<dbReference type="EMBL" id="DF973933">
    <property type="protein sequence ID" value="GAU42693.1"/>
    <property type="molecule type" value="Genomic_DNA"/>
</dbReference>
<protein>
    <recommendedName>
        <fullName evidence="3">Reverse transcriptase zinc-binding domain-containing protein</fullName>
    </recommendedName>
</protein>
<sequence length="161" mass="18683">MYGINLEDRFLEAASAFLSCSIDRVPFRILGLPVGANPRRISTWSPIIDIMKKRLLVWRGRHLSMGELDRNVVVADKGRWETDGWSWVLFQEGYLTDNDASDANDLRHLMAEYHPFDRGGKRRWITEASGHYTVNSTYKFLQQRTVEEELCPNVIRALQKL</sequence>
<proteinExistence type="predicted"/>
<evidence type="ECO:0000313" key="1">
    <source>
        <dbReference type="EMBL" id="GAU42693.1"/>
    </source>
</evidence>
<dbReference type="Proteomes" id="UP000242715">
    <property type="component" value="Unassembled WGS sequence"/>
</dbReference>
<accession>A0A2Z6NL36</accession>
<dbReference type="OrthoDB" id="1743609at2759"/>
<name>A0A2Z6NL36_TRISU</name>
<keyword evidence="2" id="KW-1185">Reference proteome</keyword>
<evidence type="ECO:0000313" key="2">
    <source>
        <dbReference type="Proteomes" id="UP000242715"/>
    </source>
</evidence>
<evidence type="ECO:0008006" key="3">
    <source>
        <dbReference type="Google" id="ProtNLM"/>
    </source>
</evidence>
<dbReference type="AlphaFoldDB" id="A0A2Z6NL36"/>
<organism evidence="1 2">
    <name type="scientific">Trifolium subterraneum</name>
    <name type="common">Subterranean clover</name>
    <dbReference type="NCBI Taxonomy" id="3900"/>
    <lineage>
        <taxon>Eukaryota</taxon>
        <taxon>Viridiplantae</taxon>
        <taxon>Streptophyta</taxon>
        <taxon>Embryophyta</taxon>
        <taxon>Tracheophyta</taxon>
        <taxon>Spermatophyta</taxon>
        <taxon>Magnoliopsida</taxon>
        <taxon>eudicotyledons</taxon>
        <taxon>Gunneridae</taxon>
        <taxon>Pentapetalae</taxon>
        <taxon>rosids</taxon>
        <taxon>fabids</taxon>
        <taxon>Fabales</taxon>
        <taxon>Fabaceae</taxon>
        <taxon>Papilionoideae</taxon>
        <taxon>50 kb inversion clade</taxon>
        <taxon>NPAAA clade</taxon>
        <taxon>Hologalegina</taxon>
        <taxon>IRL clade</taxon>
        <taxon>Trifolieae</taxon>
        <taxon>Trifolium</taxon>
    </lineage>
</organism>
<reference evidence="2" key="1">
    <citation type="journal article" date="2017" name="Front. Plant Sci.">
        <title>Climate Clever Clovers: New Paradigm to Reduce the Environmental Footprint of Ruminants by Breeding Low Methanogenic Forages Utilizing Haplotype Variation.</title>
        <authorList>
            <person name="Kaur P."/>
            <person name="Appels R."/>
            <person name="Bayer P.E."/>
            <person name="Keeble-Gagnere G."/>
            <person name="Wang J."/>
            <person name="Hirakawa H."/>
            <person name="Shirasawa K."/>
            <person name="Vercoe P."/>
            <person name="Stefanova K."/>
            <person name="Durmic Z."/>
            <person name="Nichols P."/>
            <person name="Revell C."/>
            <person name="Isobe S.N."/>
            <person name="Edwards D."/>
            <person name="Erskine W."/>
        </authorList>
    </citation>
    <scope>NUCLEOTIDE SEQUENCE [LARGE SCALE GENOMIC DNA]</scope>
    <source>
        <strain evidence="2">cv. Daliak</strain>
    </source>
</reference>
<gene>
    <name evidence="1" type="ORF">TSUD_302030</name>
</gene>